<dbReference type="EMBL" id="KN880535">
    <property type="protein sequence ID" value="KIY67092.1"/>
    <property type="molecule type" value="Genomic_DNA"/>
</dbReference>
<reference evidence="2 3" key="1">
    <citation type="journal article" date="2015" name="Fungal Genet. Biol.">
        <title>Evolution of novel wood decay mechanisms in Agaricales revealed by the genome sequences of Fistulina hepatica and Cylindrobasidium torrendii.</title>
        <authorList>
            <person name="Floudas D."/>
            <person name="Held B.W."/>
            <person name="Riley R."/>
            <person name="Nagy L.G."/>
            <person name="Koehler G."/>
            <person name="Ransdell A.S."/>
            <person name="Younus H."/>
            <person name="Chow J."/>
            <person name="Chiniquy J."/>
            <person name="Lipzen A."/>
            <person name="Tritt A."/>
            <person name="Sun H."/>
            <person name="Haridas S."/>
            <person name="LaButti K."/>
            <person name="Ohm R.A."/>
            <person name="Kues U."/>
            <person name="Blanchette R.A."/>
            <person name="Grigoriev I.V."/>
            <person name="Minto R.E."/>
            <person name="Hibbett D.S."/>
        </authorList>
    </citation>
    <scope>NUCLEOTIDE SEQUENCE [LARGE SCALE GENOMIC DNA]</scope>
    <source>
        <strain evidence="2 3">FP15055 ss-10</strain>
    </source>
</reference>
<evidence type="ECO:0000256" key="1">
    <source>
        <dbReference type="SAM" id="MobiDB-lite"/>
    </source>
</evidence>
<dbReference type="AlphaFoldDB" id="A0A0D7B9A2"/>
<gene>
    <name evidence="2" type="ORF">CYLTODRAFT_422862</name>
</gene>
<feature type="compositionally biased region" description="Polar residues" evidence="1">
    <location>
        <begin position="114"/>
        <end position="133"/>
    </location>
</feature>
<evidence type="ECO:0000313" key="3">
    <source>
        <dbReference type="Proteomes" id="UP000054007"/>
    </source>
</evidence>
<sequence length="223" mass="24593">MNPSTSKDLRAQQSGNPFNTLAQSNHGLSWSVPQDTSIGVRPREVWKEVPVPRPAAPPARSSGTLDPPLPQEMPAEPFVQDYSPAPTPSSRSVSMEPEIGPYRNLRPRHAASVGPSTSSNNAPRATSSSTSKTVKIARHREELLPGLKPYTRADIAKLTHLILDKQVIRVMNGVQLATQLDVWEDRFPFDPVLRERPSHAQARQRLVMNAIDKYGKLVKEAAT</sequence>
<feature type="compositionally biased region" description="Polar residues" evidence="1">
    <location>
        <begin position="1"/>
        <end position="37"/>
    </location>
</feature>
<accession>A0A0D7B9A2</accession>
<name>A0A0D7B9A2_9AGAR</name>
<proteinExistence type="predicted"/>
<evidence type="ECO:0000313" key="2">
    <source>
        <dbReference type="EMBL" id="KIY67092.1"/>
    </source>
</evidence>
<feature type="region of interest" description="Disordered" evidence="1">
    <location>
        <begin position="1"/>
        <end position="133"/>
    </location>
</feature>
<keyword evidence="3" id="KW-1185">Reference proteome</keyword>
<protein>
    <submittedName>
        <fullName evidence="2">Uncharacterized protein</fullName>
    </submittedName>
</protein>
<dbReference type="Proteomes" id="UP000054007">
    <property type="component" value="Unassembled WGS sequence"/>
</dbReference>
<organism evidence="2 3">
    <name type="scientific">Cylindrobasidium torrendii FP15055 ss-10</name>
    <dbReference type="NCBI Taxonomy" id="1314674"/>
    <lineage>
        <taxon>Eukaryota</taxon>
        <taxon>Fungi</taxon>
        <taxon>Dikarya</taxon>
        <taxon>Basidiomycota</taxon>
        <taxon>Agaricomycotina</taxon>
        <taxon>Agaricomycetes</taxon>
        <taxon>Agaricomycetidae</taxon>
        <taxon>Agaricales</taxon>
        <taxon>Marasmiineae</taxon>
        <taxon>Physalacriaceae</taxon>
        <taxon>Cylindrobasidium</taxon>
    </lineage>
</organism>